<dbReference type="OrthoDB" id="9948337at2"/>
<dbReference type="STRING" id="709015.GCA_000472485_04203"/>
<dbReference type="EMBL" id="CP021235">
    <property type="protein sequence ID" value="ARS33966.1"/>
    <property type="molecule type" value="Genomic_DNA"/>
</dbReference>
<dbReference type="AlphaFoldDB" id="A0A1X9YM57"/>
<dbReference type="KEGG" id="pact:CA264_00115"/>
<organism evidence="1 2">
    <name type="scientific">Pontibacter actiniarum</name>
    <dbReference type="NCBI Taxonomy" id="323450"/>
    <lineage>
        <taxon>Bacteria</taxon>
        <taxon>Pseudomonadati</taxon>
        <taxon>Bacteroidota</taxon>
        <taxon>Cytophagia</taxon>
        <taxon>Cytophagales</taxon>
        <taxon>Hymenobacteraceae</taxon>
        <taxon>Pontibacter</taxon>
    </lineage>
</organism>
<name>A0A1X9YM57_9BACT</name>
<evidence type="ECO:0000313" key="1">
    <source>
        <dbReference type="EMBL" id="ARS33966.1"/>
    </source>
</evidence>
<sequence length="166" mass="18245">MRKFRAIMGAFVFGTICIGCEGKGEGTSSEKTVGGTEAIEQSIQTCVSDIGVELVPDDIEAPDALVVSFTSTDETVNQMLEQGNTVTLIVWKDTSTVIEDSAVYTSRIAKIRKVKDSEFQIFYPGMGFTDLGTNELSVISNEELRINPQITIKTRAGREWTFRSCQ</sequence>
<protein>
    <submittedName>
        <fullName evidence="1">Uncharacterized protein</fullName>
    </submittedName>
</protein>
<evidence type="ECO:0000313" key="2">
    <source>
        <dbReference type="Proteomes" id="UP000266292"/>
    </source>
</evidence>
<accession>A0A1X9YM57</accession>
<proteinExistence type="predicted"/>
<gene>
    <name evidence="1" type="ORF">CA264_00115</name>
</gene>
<reference evidence="2" key="1">
    <citation type="submission" date="2017-05" db="EMBL/GenBank/DDBJ databases">
        <authorList>
            <person name="Ray J."/>
            <person name="Price M."/>
            <person name="Deutschbauer A."/>
        </authorList>
    </citation>
    <scope>NUCLEOTIDE SEQUENCE [LARGE SCALE GENOMIC DNA]</scope>
    <source>
        <strain evidence="2">DSM 19842</strain>
    </source>
</reference>
<dbReference type="RefSeq" id="WP_025609365.1">
    <property type="nucleotide sequence ID" value="NZ_CP021235.1"/>
</dbReference>
<dbReference type="Proteomes" id="UP000266292">
    <property type="component" value="Chromosome"/>
</dbReference>
<keyword evidence="2" id="KW-1185">Reference proteome</keyword>